<evidence type="ECO:0000313" key="2">
    <source>
        <dbReference type="EMBL" id="QBK30813.1"/>
    </source>
</evidence>
<dbReference type="GO" id="GO:0047343">
    <property type="term" value="F:glucose-1-phosphate cytidylyltransferase activity"/>
    <property type="evidence" value="ECO:0007669"/>
    <property type="project" value="UniProtKB-EC"/>
</dbReference>
<dbReference type="Pfam" id="PF00483">
    <property type="entry name" value="NTP_transferase"/>
    <property type="match status" value="1"/>
</dbReference>
<dbReference type="AlphaFoldDB" id="A0A4P6V1R9"/>
<dbReference type="EMBL" id="CP036532">
    <property type="protein sequence ID" value="QBK30813.1"/>
    <property type="molecule type" value="Genomic_DNA"/>
</dbReference>
<dbReference type="PANTHER" id="PTHR47183:SF1">
    <property type="entry name" value="GLUCOSE-1-PHOSPHATE CYTIDYLYLTRANSFERASE"/>
    <property type="match status" value="1"/>
</dbReference>
<dbReference type="GO" id="GO:0009243">
    <property type="term" value="P:O antigen biosynthetic process"/>
    <property type="evidence" value="ECO:0007669"/>
    <property type="project" value="InterPro"/>
</dbReference>
<dbReference type="PANTHER" id="PTHR47183">
    <property type="entry name" value="GLUCOSE-1-PHOSPHATE CYTIDYLYLTRANSFERASE-RELATED"/>
    <property type="match status" value="1"/>
</dbReference>
<dbReference type="Gene3D" id="3.90.550.10">
    <property type="entry name" value="Spore Coat Polysaccharide Biosynthesis Protein SpsA, Chain A"/>
    <property type="match status" value="1"/>
</dbReference>
<dbReference type="InterPro" id="IPR046981">
    <property type="entry name" value="G1P_cyt_trans"/>
</dbReference>
<dbReference type="SUPFAM" id="SSF53448">
    <property type="entry name" value="Nucleotide-diphospho-sugar transferases"/>
    <property type="match status" value="1"/>
</dbReference>
<proteinExistence type="predicted"/>
<keyword evidence="2" id="KW-0808">Transferase</keyword>
<dbReference type="InterPro" id="IPR005835">
    <property type="entry name" value="NTP_transferase_dom"/>
</dbReference>
<dbReference type="Proteomes" id="UP000293719">
    <property type="component" value="Chromosome"/>
</dbReference>
<keyword evidence="3" id="KW-1185">Reference proteome</keyword>
<sequence length="257" mass="29284">MIVVLLAGGMGTRLSEETEMIPKPLVEVGGRPILWHIMKIYEASGFTEFIVCCGYKAHKIKSYFVNYFTENYDLTVHLGENKLEFHGEPSERWKVTLVNTGLETMTGGRIKRIAPYIGDQTFCLSYGDGVADLNIRDVVDFHEEKGRLATVTAVRSPGRFGILDIAEERGVKRFHEKPDNEAGWINGGFFVLEPGVFDFIDDDATSWEKSPLERLAAAGQLSAFQHHGFWKPMDTLRDQRELDEMWRSGNAPWKRWH</sequence>
<keyword evidence="2" id="KW-0548">Nucleotidyltransferase</keyword>
<gene>
    <name evidence="2" type="primary">rfbF</name>
    <name evidence="2" type="ORF">E0E05_09520</name>
</gene>
<reference evidence="2 3" key="1">
    <citation type="journal article" date="2017" name="Int. J. Syst. Evol. Microbiol.">
        <title>Roseitalea porphyridii gen. nov., sp. nov., isolated from a red alga, and reclassification of Hoeflea suaedae Chung et al. 2013 as Pseudohoeflea suaedae gen. nov., comb. nov.</title>
        <authorList>
            <person name="Hyeon J.W."/>
            <person name="Jeong S.E."/>
            <person name="Baek K."/>
            <person name="Jeon C.O."/>
        </authorList>
    </citation>
    <scope>NUCLEOTIDE SEQUENCE [LARGE SCALE GENOMIC DNA]</scope>
    <source>
        <strain evidence="2 3">MA7-20</strain>
    </source>
</reference>
<dbReference type="EC" id="2.7.7.33" evidence="2"/>
<dbReference type="KEGG" id="rpod:E0E05_09520"/>
<evidence type="ECO:0000313" key="3">
    <source>
        <dbReference type="Proteomes" id="UP000293719"/>
    </source>
</evidence>
<dbReference type="CDD" id="cd02524">
    <property type="entry name" value="G1P_cytidylyltransferase"/>
    <property type="match status" value="1"/>
</dbReference>
<accession>A0A4P6V1R9</accession>
<dbReference type="GeneID" id="90767534"/>
<dbReference type="OrthoDB" id="9814110at2"/>
<dbReference type="InterPro" id="IPR013446">
    <property type="entry name" value="G1P_cyt_trans-like"/>
</dbReference>
<feature type="domain" description="Nucleotidyl transferase" evidence="1">
    <location>
        <begin position="3"/>
        <end position="208"/>
    </location>
</feature>
<dbReference type="RefSeq" id="WP_131616497.1">
    <property type="nucleotide sequence ID" value="NZ_CP036532.1"/>
</dbReference>
<evidence type="ECO:0000259" key="1">
    <source>
        <dbReference type="Pfam" id="PF00483"/>
    </source>
</evidence>
<organism evidence="2 3">
    <name type="scientific">Roseitalea porphyridii</name>
    <dbReference type="NCBI Taxonomy" id="1852022"/>
    <lineage>
        <taxon>Bacteria</taxon>
        <taxon>Pseudomonadati</taxon>
        <taxon>Pseudomonadota</taxon>
        <taxon>Alphaproteobacteria</taxon>
        <taxon>Hyphomicrobiales</taxon>
        <taxon>Ahrensiaceae</taxon>
        <taxon>Roseitalea</taxon>
    </lineage>
</organism>
<protein>
    <submittedName>
        <fullName evidence="2">Glucose-1-phosphate cytidylyltransferase</fullName>
        <ecNumber evidence="2">2.7.7.33</ecNumber>
    </submittedName>
</protein>
<dbReference type="NCBIfam" id="TIGR02623">
    <property type="entry name" value="G1P_cyt_trans"/>
    <property type="match status" value="1"/>
</dbReference>
<dbReference type="InterPro" id="IPR029044">
    <property type="entry name" value="Nucleotide-diphossugar_trans"/>
</dbReference>
<name>A0A4P6V1R9_9HYPH</name>